<dbReference type="Pfam" id="PF13848">
    <property type="entry name" value="Thioredoxin_6"/>
    <property type="match status" value="1"/>
</dbReference>
<keyword evidence="8" id="KW-1185">Reference proteome</keyword>
<keyword evidence="2" id="KW-0812">Transmembrane</keyword>
<dbReference type="GO" id="GO:0005789">
    <property type="term" value="C:endoplasmic reticulum membrane"/>
    <property type="evidence" value="ECO:0007669"/>
    <property type="project" value="UniProtKB-SubCell"/>
</dbReference>
<proteinExistence type="predicted"/>
<evidence type="ECO:0000256" key="5">
    <source>
        <dbReference type="ARBA" id="ARBA00045246"/>
    </source>
</evidence>
<dbReference type="InterPro" id="IPR052250">
    <property type="entry name" value="PDI_TMX3"/>
</dbReference>
<evidence type="ECO:0000313" key="8">
    <source>
        <dbReference type="Proteomes" id="UP000410492"/>
    </source>
</evidence>
<dbReference type="PROSITE" id="PS00194">
    <property type="entry name" value="THIOREDOXIN_1"/>
    <property type="match status" value="1"/>
</dbReference>
<dbReference type="AlphaFoldDB" id="A0A653BV28"/>
<dbReference type="SUPFAM" id="SSF52833">
    <property type="entry name" value="Thioredoxin-like"/>
    <property type="match status" value="1"/>
</dbReference>
<evidence type="ECO:0000256" key="3">
    <source>
        <dbReference type="ARBA" id="ARBA00022989"/>
    </source>
</evidence>
<protein>
    <recommendedName>
        <fullName evidence="6">Thioredoxin domain-containing protein</fullName>
    </recommendedName>
</protein>
<dbReference type="InterPro" id="IPR036249">
    <property type="entry name" value="Thioredoxin-like_sf"/>
</dbReference>
<evidence type="ECO:0000313" key="7">
    <source>
        <dbReference type="EMBL" id="VEN39465.1"/>
    </source>
</evidence>
<sequence>MKFFFLEGACIMGKLGNYLVILFISGFMLHESDAFSKWVLELGDNFADLHTDGGYWLVKFYTPWCGYCKRMEPIWGHVVQTLKNTHIRIGRIDCSTFPNIAQKFGITKYPTIKIIKGDEQHTFQGDKDTEQIVNFALRMSGPAVEHITRPESLTNIKNMNQLFFMYVGERQGALWNTFNDVANKMQAHAFYYSTSANIAKKHIYLNDTPAVFVHKENSQYFYTVGEGNEIEEVHHLNASMHKWMNEERFETFMKITEGNIEEVLQTNKYIVLVVVEENKLQEIPKEMLEFRNMVESVIRKDRDKYHSSFQFGWTSNLELANSFAMETISLPYLMVLNSTTLHHHIPEDEPLVMTVEAIELFLERVYNQTAPVYGGNDFAVRLYRAYFRAKTTLVDRYRGNPVLTIVLLGLPTSFLSFILYSCICSDILDAEEEDEDLHEKRE</sequence>
<keyword evidence="3" id="KW-1133">Transmembrane helix</keyword>
<dbReference type="PROSITE" id="PS51352">
    <property type="entry name" value="THIOREDOXIN_2"/>
    <property type="match status" value="1"/>
</dbReference>
<reference evidence="7 8" key="1">
    <citation type="submission" date="2019-01" db="EMBL/GenBank/DDBJ databases">
        <authorList>
            <person name="Sayadi A."/>
        </authorList>
    </citation>
    <scope>NUCLEOTIDE SEQUENCE [LARGE SCALE GENOMIC DNA]</scope>
</reference>
<dbReference type="EMBL" id="CAACVG010005594">
    <property type="protein sequence ID" value="VEN39465.1"/>
    <property type="molecule type" value="Genomic_DNA"/>
</dbReference>
<gene>
    <name evidence="7" type="ORF">CALMAC_LOCUS3989</name>
</gene>
<dbReference type="OrthoDB" id="74910at2759"/>
<dbReference type="Pfam" id="PF00085">
    <property type="entry name" value="Thioredoxin"/>
    <property type="match status" value="1"/>
</dbReference>
<organism evidence="7 8">
    <name type="scientific">Callosobruchus maculatus</name>
    <name type="common">Southern cowpea weevil</name>
    <name type="synonym">Pulse bruchid</name>
    <dbReference type="NCBI Taxonomy" id="64391"/>
    <lineage>
        <taxon>Eukaryota</taxon>
        <taxon>Metazoa</taxon>
        <taxon>Ecdysozoa</taxon>
        <taxon>Arthropoda</taxon>
        <taxon>Hexapoda</taxon>
        <taxon>Insecta</taxon>
        <taxon>Pterygota</taxon>
        <taxon>Neoptera</taxon>
        <taxon>Endopterygota</taxon>
        <taxon>Coleoptera</taxon>
        <taxon>Polyphaga</taxon>
        <taxon>Cucujiformia</taxon>
        <taxon>Chrysomeloidea</taxon>
        <taxon>Chrysomelidae</taxon>
        <taxon>Bruchinae</taxon>
        <taxon>Bruchini</taxon>
        <taxon>Callosobruchus</taxon>
    </lineage>
</organism>
<dbReference type="Proteomes" id="UP000410492">
    <property type="component" value="Unassembled WGS sequence"/>
</dbReference>
<comment type="subcellular location">
    <subcellularLocation>
        <location evidence="1">Endoplasmic reticulum membrane</location>
        <topology evidence="1">Single-pass membrane protein</topology>
    </subcellularLocation>
</comment>
<evidence type="ECO:0000256" key="4">
    <source>
        <dbReference type="ARBA" id="ARBA00023136"/>
    </source>
</evidence>
<accession>A0A653BV28</accession>
<feature type="domain" description="Thioredoxin" evidence="6">
    <location>
        <begin position="18"/>
        <end position="141"/>
    </location>
</feature>
<dbReference type="PANTHER" id="PTHR46426">
    <property type="entry name" value="PROTEIN DISULFIDE-ISOMERASE TMX3"/>
    <property type="match status" value="1"/>
</dbReference>
<evidence type="ECO:0000259" key="6">
    <source>
        <dbReference type="PROSITE" id="PS51352"/>
    </source>
</evidence>
<comment type="function">
    <text evidence="5">Probable disulfide isomerase, which participates in the folding of proteins containing disulfide bonds. May act as a dithiol oxidase. Acts as a regulator of endoplasmic reticulum-mitochondria contact sites via its ability to regulate redox signals.</text>
</comment>
<evidence type="ECO:0000256" key="2">
    <source>
        <dbReference type="ARBA" id="ARBA00022692"/>
    </source>
</evidence>
<evidence type="ECO:0000256" key="1">
    <source>
        <dbReference type="ARBA" id="ARBA00004389"/>
    </source>
</evidence>
<dbReference type="Gene3D" id="3.40.30.10">
    <property type="entry name" value="Glutaredoxin"/>
    <property type="match status" value="2"/>
</dbReference>
<keyword evidence="4" id="KW-0472">Membrane</keyword>
<dbReference type="InterPro" id="IPR017937">
    <property type="entry name" value="Thioredoxin_CS"/>
</dbReference>
<name>A0A653BV28_CALMS</name>
<dbReference type="PANTHER" id="PTHR46426:SF1">
    <property type="entry name" value="PROTEIN DISULFIDE-ISOMERASE TMX3"/>
    <property type="match status" value="1"/>
</dbReference>
<dbReference type="InterPro" id="IPR013766">
    <property type="entry name" value="Thioredoxin_domain"/>
</dbReference>